<name>A0A9K3IJS5_HELAN</name>
<dbReference type="GO" id="GO:0008131">
    <property type="term" value="F:primary methylamine oxidase activity"/>
    <property type="evidence" value="ECO:0007669"/>
    <property type="project" value="UniProtKB-EC"/>
</dbReference>
<dbReference type="Gene3D" id="2.70.98.20">
    <property type="entry name" value="Copper amine oxidase, catalytic domain"/>
    <property type="match status" value="1"/>
</dbReference>
<dbReference type="GO" id="GO:0048038">
    <property type="term" value="F:quinone binding"/>
    <property type="evidence" value="ECO:0007669"/>
    <property type="project" value="InterPro"/>
</dbReference>
<dbReference type="Gramene" id="mRNA:HanXRQr2_Chr07g0286551">
    <property type="protein sequence ID" value="mRNA:HanXRQr2_Chr07g0286551"/>
    <property type="gene ID" value="HanXRQr2_Chr07g0286551"/>
</dbReference>
<dbReference type="SUPFAM" id="SSF49998">
    <property type="entry name" value="Amine oxidase catalytic domain"/>
    <property type="match status" value="1"/>
</dbReference>
<dbReference type="InterPro" id="IPR036460">
    <property type="entry name" value="Cu_amine_oxidase_C_sf"/>
</dbReference>
<dbReference type="EMBL" id="MNCJ02000322">
    <property type="protein sequence ID" value="KAF5797922.1"/>
    <property type="molecule type" value="Genomic_DNA"/>
</dbReference>
<proteinExistence type="predicted"/>
<dbReference type="EC" id="1.4.3.21" evidence="1"/>
<organism evidence="1 2">
    <name type="scientific">Helianthus annuus</name>
    <name type="common">Common sunflower</name>
    <dbReference type="NCBI Taxonomy" id="4232"/>
    <lineage>
        <taxon>Eukaryota</taxon>
        <taxon>Viridiplantae</taxon>
        <taxon>Streptophyta</taxon>
        <taxon>Embryophyta</taxon>
        <taxon>Tracheophyta</taxon>
        <taxon>Spermatophyta</taxon>
        <taxon>Magnoliopsida</taxon>
        <taxon>eudicotyledons</taxon>
        <taxon>Gunneridae</taxon>
        <taxon>Pentapetalae</taxon>
        <taxon>asterids</taxon>
        <taxon>campanulids</taxon>
        <taxon>Asterales</taxon>
        <taxon>Asteraceae</taxon>
        <taxon>Asteroideae</taxon>
        <taxon>Heliantheae alliance</taxon>
        <taxon>Heliantheae</taxon>
        <taxon>Helianthus</taxon>
    </lineage>
</organism>
<protein>
    <submittedName>
        <fullName evidence="1">Primary-amine oxidase</fullName>
        <ecNumber evidence="1">1.4.3.21</ecNumber>
    </submittedName>
</protein>
<dbReference type="AlphaFoldDB" id="A0A9K3IJS5"/>
<accession>A0A9K3IJS5</accession>
<dbReference type="GO" id="GO:0005507">
    <property type="term" value="F:copper ion binding"/>
    <property type="evidence" value="ECO:0007669"/>
    <property type="project" value="InterPro"/>
</dbReference>
<keyword evidence="2" id="KW-1185">Reference proteome</keyword>
<evidence type="ECO:0000313" key="1">
    <source>
        <dbReference type="EMBL" id="KAF5797922.1"/>
    </source>
</evidence>
<comment type="caution">
    <text evidence="1">The sequence shown here is derived from an EMBL/GenBank/DDBJ whole genome shotgun (WGS) entry which is preliminary data.</text>
</comment>
<gene>
    <name evidence="1" type="ORF">HanXRQr2_Chr07g0286551</name>
</gene>
<keyword evidence="1" id="KW-0560">Oxidoreductase</keyword>
<dbReference type="GO" id="GO:0009308">
    <property type="term" value="P:amine metabolic process"/>
    <property type="evidence" value="ECO:0007669"/>
    <property type="project" value="InterPro"/>
</dbReference>
<reference evidence="1" key="2">
    <citation type="submission" date="2020-06" db="EMBL/GenBank/DDBJ databases">
        <title>Helianthus annuus Genome sequencing and assembly Release 2.</title>
        <authorList>
            <person name="Gouzy J."/>
            <person name="Langlade N."/>
            <person name="Munos S."/>
        </authorList>
    </citation>
    <scope>NUCLEOTIDE SEQUENCE</scope>
    <source>
        <tissue evidence="1">Leaves</tissue>
    </source>
</reference>
<reference evidence="1" key="1">
    <citation type="journal article" date="2017" name="Nature">
        <title>The sunflower genome provides insights into oil metabolism, flowering and Asterid evolution.</title>
        <authorList>
            <person name="Badouin H."/>
            <person name="Gouzy J."/>
            <person name="Grassa C.J."/>
            <person name="Murat F."/>
            <person name="Staton S.E."/>
            <person name="Cottret L."/>
            <person name="Lelandais-Briere C."/>
            <person name="Owens G.L."/>
            <person name="Carrere S."/>
            <person name="Mayjonade B."/>
            <person name="Legrand L."/>
            <person name="Gill N."/>
            <person name="Kane N.C."/>
            <person name="Bowers J.E."/>
            <person name="Hubner S."/>
            <person name="Bellec A."/>
            <person name="Berard A."/>
            <person name="Berges H."/>
            <person name="Blanchet N."/>
            <person name="Boniface M.C."/>
            <person name="Brunel D."/>
            <person name="Catrice O."/>
            <person name="Chaidir N."/>
            <person name="Claudel C."/>
            <person name="Donnadieu C."/>
            <person name="Faraut T."/>
            <person name="Fievet G."/>
            <person name="Helmstetter N."/>
            <person name="King M."/>
            <person name="Knapp S.J."/>
            <person name="Lai Z."/>
            <person name="Le Paslier M.C."/>
            <person name="Lippi Y."/>
            <person name="Lorenzon L."/>
            <person name="Mandel J.R."/>
            <person name="Marage G."/>
            <person name="Marchand G."/>
            <person name="Marquand E."/>
            <person name="Bret-Mestries E."/>
            <person name="Morien E."/>
            <person name="Nambeesan S."/>
            <person name="Nguyen T."/>
            <person name="Pegot-Espagnet P."/>
            <person name="Pouilly N."/>
            <person name="Raftis F."/>
            <person name="Sallet E."/>
            <person name="Schiex T."/>
            <person name="Thomas J."/>
            <person name="Vandecasteele C."/>
            <person name="Vares D."/>
            <person name="Vear F."/>
            <person name="Vautrin S."/>
            <person name="Crespi M."/>
            <person name="Mangin B."/>
            <person name="Burke J.M."/>
            <person name="Salse J."/>
            <person name="Munos S."/>
            <person name="Vincourt P."/>
            <person name="Rieseberg L.H."/>
            <person name="Langlade N.B."/>
        </authorList>
    </citation>
    <scope>NUCLEOTIDE SEQUENCE</scope>
    <source>
        <tissue evidence="1">Leaves</tissue>
    </source>
</reference>
<dbReference type="Proteomes" id="UP000215914">
    <property type="component" value="Unassembled WGS sequence"/>
</dbReference>
<sequence length="70" mass="7704">MENRNIVARLEDCPTMSVERIGFMLQPHGFFNYSLAVDVPPGASKLDMKDSHVKDTIGLKSVSNGLIAKL</sequence>
<evidence type="ECO:0000313" key="2">
    <source>
        <dbReference type="Proteomes" id="UP000215914"/>
    </source>
</evidence>